<dbReference type="InterPro" id="IPR003616">
    <property type="entry name" value="Post-SET_dom"/>
</dbReference>
<name>A0A0R3TT40_RODNA</name>
<dbReference type="InterPro" id="IPR001214">
    <property type="entry name" value="SET_dom"/>
</dbReference>
<dbReference type="GO" id="GO:0032259">
    <property type="term" value="P:methylation"/>
    <property type="evidence" value="ECO:0007669"/>
    <property type="project" value="UniProtKB-KW"/>
</dbReference>
<dbReference type="Pfam" id="PF05964">
    <property type="entry name" value="FYRN"/>
    <property type="match status" value="1"/>
</dbReference>
<feature type="compositionally biased region" description="Polar residues" evidence="14">
    <location>
        <begin position="57"/>
        <end position="92"/>
    </location>
</feature>
<evidence type="ECO:0000256" key="6">
    <source>
        <dbReference type="ARBA" id="ARBA00022723"/>
    </source>
</evidence>
<dbReference type="GO" id="GO:0044666">
    <property type="term" value="C:MLL3/4 complex"/>
    <property type="evidence" value="ECO:0007669"/>
    <property type="project" value="TreeGrafter"/>
</dbReference>
<feature type="region of interest" description="Disordered" evidence="14">
    <location>
        <begin position="389"/>
        <end position="422"/>
    </location>
</feature>
<evidence type="ECO:0000313" key="20">
    <source>
        <dbReference type="WBParaSite" id="HNAJ_0001085701-mRNA-1"/>
    </source>
</evidence>
<dbReference type="Gene3D" id="3.30.160.360">
    <property type="match status" value="1"/>
</dbReference>
<evidence type="ECO:0000256" key="2">
    <source>
        <dbReference type="ARBA" id="ARBA00022553"/>
    </source>
</evidence>
<dbReference type="PROSITE" id="PS50868">
    <property type="entry name" value="POST_SET"/>
    <property type="match status" value="1"/>
</dbReference>
<evidence type="ECO:0000256" key="14">
    <source>
        <dbReference type="SAM" id="MobiDB-lite"/>
    </source>
</evidence>
<organism evidence="20">
    <name type="scientific">Rodentolepis nana</name>
    <name type="common">Dwarf tapeworm</name>
    <name type="synonym">Hymenolepis nana</name>
    <dbReference type="NCBI Taxonomy" id="102285"/>
    <lineage>
        <taxon>Eukaryota</taxon>
        <taxon>Metazoa</taxon>
        <taxon>Spiralia</taxon>
        <taxon>Lophotrochozoa</taxon>
        <taxon>Platyhelminthes</taxon>
        <taxon>Cestoda</taxon>
        <taxon>Eucestoda</taxon>
        <taxon>Cyclophyllidea</taxon>
        <taxon>Hymenolepididae</taxon>
        <taxon>Rodentolepis</taxon>
    </lineage>
</organism>
<feature type="compositionally biased region" description="Low complexity" evidence="14">
    <location>
        <begin position="102"/>
        <end position="115"/>
    </location>
</feature>
<dbReference type="InterPro" id="IPR003889">
    <property type="entry name" value="FYrich_C"/>
</dbReference>
<feature type="domain" description="Post-SET" evidence="16">
    <location>
        <begin position="1347"/>
        <end position="1363"/>
    </location>
</feature>
<evidence type="ECO:0000256" key="7">
    <source>
        <dbReference type="ARBA" id="ARBA00022737"/>
    </source>
</evidence>
<keyword evidence="6" id="KW-0479">Metal-binding</keyword>
<feature type="domain" description="PHD-type" evidence="17">
    <location>
        <begin position="790"/>
        <end position="899"/>
    </location>
</feature>
<evidence type="ECO:0000256" key="8">
    <source>
        <dbReference type="ARBA" id="ARBA00022771"/>
    </source>
</evidence>
<dbReference type="PROSITE" id="PS51543">
    <property type="entry name" value="FYRC"/>
    <property type="match status" value="1"/>
</dbReference>
<keyword evidence="8" id="KW-0863">Zinc-finger</keyword>
<dbReference type="InterPro" id="IPR046341">
    <property type="entry name" value="SET_dom_sf"/>
</dbReference>
<dbReference type="InterPro" id="IPR013083">
    <property type="entry name" value="Znf_RING/FYVE/PHD"/>
</dbReference>
<dbReference type="GO" id="GO:0003713">
    <property type="term" value="F:transcription coactivator activity"/>
    <property type="evidence" value="ECO:0007669"/>
    <property type="project" value="TreeGrafter"/>
</dbReference>
<accession>A0A0R3TT40</accession>
<feature type="compositionally biased region" description="Low complexity" evidence="14">
    <location>
        <begin position="150"/>
        <end position="167"/>
    </location>
</feature>
<reference evidence="18 19" key="2">
    <citation type="submission" date="2018-11" db="EMBL/GenBank/DDBJ databases">
        <authorList>
            <consortium name="Pathogen Informatics"/>
        </authorList>
    </citation>
    <scope>NUCLEOTIDE SEQUENCE [LARGE SCALE GENOMIC DNA]</scope>
</reference>
<dbReference type="Gene3D" id="3.30.40.10">
    <property type="entry name" value="Zinc/RING finger domain, C3HC4 (zinc finger)"/>
    <property type="match status" value="1"/>
</dbReference>
<feature type="compositionally biased region" description="Basic residues" evidence="14">
    <location>
        <begin position="397"/>
        <end position="410"/>
    </location>
</feature>
<keyword evidence="5" id="KW-0949">S-adenosyl-L-methionine</keyword>
<dbReference type="WBParaSite" id="HNAJ_0001085701-mRNA-1">
    <property type="protein sequence ID" value="HNAJ_0001085701-mRNA-1"/>
    <property type="gene ID" value="HNAJ_0001085701"/>
</dbReference>
<feature type="compositionally biased region" description="Polar residues" evidence="14">
    <location>
        <begin position="1006"/>
        <end position="1017"/>
    </location>
</feature>
<dbReference type="PROSITE" id="PS51542">
    <property type="entry name" value="FYRN"/>
    <property type="match status" value="1"/>
</dbReference>
<dbReference type="Pfam" id="PF05965">
    <property type="entry name" value="FYRC"/>
    <property type="match status" value="1"/>
</dbReference>
<feature type="domain" description="SET" evidence="15">
    <location>
        <begin position="1222"/>
        <end position="1338"/>
    </location>
</feature>
<keyword evidence="7" id="KW-0677">Repeat</keyword>
<evidence type="ECO:0000256" key="3">
    <source>
        <dbReference type="ARBA" id="ARBA00022603"/>
    </source>
</evidence>
<evidence type="ECO:0000256" key="5">
    <source>
        <dbReference type="ARBA" id="ARBA00022691"/>
    </source>
</evidence>
<dbReference type="GO" id="GO:0042800">
    <property type="term" value="F:histone H3K4 methyltransferase activity"/>
    <property type="evidence" value="ECO:0007669"/>
    <property type="project" value="TreeGrafter"/>
</dbReference>
<dbReference type="EMBL" id="UZAE01013252">
    <property type="protein sequence ID" value="VDO08947.1"/>
    <property type="molecule type" value="Genomic_DNA"/>
</dbReference>
<keyword evidence="11" id="KW-0805">Transcription regulation</keyword>
<evidence type="ECO:0000259" key="16">
    <source>
        <dbReference type="PROSITE" id="PS50868"/>
    </source>
</evidence>
<evidence type="ECO:0000256" key="12">
    <source>
        <dbReference type="ARBA" id="ARBA00023163"/>
    </source>
</evidence>
<evidence type="ECO:0000256" key="13">
    <source>
        <dbReference type="ARBA" id="ARBA00023242"/>
    </source>
</evidence>
<evidence type="ECO:0000313" key="19">
    <source>
        <dbReference type="Proteomes" id="UP000278807"/>
    </source>
</evidence>
<dbReference type="STRING" id="102285.A0A0R3TT40"/>
<dbReference type="PROSITE" id="PS51805">
    <property type="entry name" value="EPHD"/>
    <property type="match status" value="1"/>
</dbReference>
<keyword evidence="12" id="KW-0804">Transcription</keyword>
<evidence type="ECO:0000256" key="11">
    <source>
        <dbReference type="ARBA" id="ARBA00023015"/>
    </source>
</evidence>
<reference evidence="20" key="1">
    <citation type="submission" date="2017-02" db="UniProtKB">
        <authorList>
            <consortium name="WormBaseParasite"/>
        </authorList>
    </citation>
    <scope>IDENTIFICATION</scope>
</reference>
<dbReference type="GO" id="GO:0045944">
    <property type="term" value="P:positive regulation of transcription by RNA polymerase II"/>
    <property type="evidence" value="ECO:0007669"/>
    <property type="project" value="TreeGrafter"/>
</dbReference>
<gene>
    <name evidence="18" type="ORF">HNAJ_LOCUS10852</name>
</gene>
<dbReference type="GO" id="GO:0008270">
    <property type="term" value="F:zinc ion binding"/>
    <property type="evidence" value="ECO:0007669"/>
    <property type="project" value="UniProtKB-KW"/>
</dbReference>
<proteinExistence type="predicted"/>
<evidence type="ECO:0000259" key="15">
    <source>
        <dbReference type="PROSITE" id="PS50280"/>
    </source>
</evidence>
<evidence type="ECO:0000256" key="4">
    <source>
        <dbReference type="ARBA" id="ARBA00022679"/>
    </source>
</evidence>
<feature type="region of interest" description="Disordered" evidence="14">
    <location>
        <begin position="42"/>
        <end position="167"/>
    </location>
</feature>
<protein>
    <submittedName>
        <fullName evidence="20">Histone-lysine N-methyltransferase</fullName>
    </submittedName>
</protein>
<comment type="subcellular location">
    <subcellularLocation>
        <location evidence="1">Nucleus</location>
    </subcellularLocation>
</comment>
<dbReference type="OrthoDB" id="308383at2759"/>
<keyword evidence="13" id="KW-0539">Nucleus</keyword>
<keyword evidence="10" id="KW-0156">Chromatin regulator</keyword>
<evidence type="ECO:0000256" key="1">
    <source>
        <dbReference type="ARBA" id="ARBA00004123"/>
    </source>
</evidence>
<keyword evidence="3" id="KW-0489">Methyltransferase</keyword>
<dbReference type="Pfam" id="PF00856">
    <property type="entry name" value="SET"/>
    <property type="match status" value="1"/>
</dbReference>
<dbReference type="InterPro" id="IPR003888">
    <property type="entry name" value="FYrich_N"/>
</dbReference>
<dbReference type="SUPFAM" id="SSF82199">
    <property type="entry name" value="SET domain"/>
    <property type="match status" value="1"/>
</dbReference>
<dbReference type="Gene3D" id="2.170.270.10">
    <property type="entry name" value="SET domain"/>
    <property type="match status" value="1"/>
</dbReference>
<dbReference type="SMART" id="SM00317">
    <property type="entry name" value="SET"/>
    <property type="match status" value="1"/>
</dbReference>
<keyword evidence="9" id="KW-0862">Zinc</keyword>
<sequence>MSVDHRDALLWSQKDNCSKEDYSITARPFLDHPIAGADISCKAEPHMGSWSGLTPVKDSSPSSTEPTSMLSDKSSSRGTLETKNSENTCFSTDTEHPASEGSLSPSPSQFPTSTSNVTPKANSAKCDNEISNSPHVISSPQTVYKEHYTSSDSSVNNSAVSSRSSSLYNSNPDYYHDLSQTRIGFAPVSMVKTPYPRIPNGYTATGSDYHTDGKKFPPRTHLPTDVYLQHPRKPSLTYSSNDVFHHPVPMKYPNSYHPIRPPYFFKANNRPGIPSTSPHHVDYLEARRRLEMQQQLQMYQLNRRLPLSSTGREFLHQQVQDRLRHSSCPYLPDSYNFRSRGPSSDYVSPQYPVSGRFPSAIGSNSCGSTRFAPPYPLPTDTQHYYLPFSVNLEGPKKRNSSPRGFKRKRSPSGSDGKFSPFKSNAETAQHTLLLNRLLSINASQYVSWPALENPIDINPPEPALKRKVPCHDVSSNPDLTITSKQARKYASLPFILRSPSNPTPRDLLSYLRSEKKIELDLRHNLLSEALSDAISRSYDSQLHTVPPSPLVRSNSPDPLNLFSSMKIGNSTESPVAAGSSSDIFLPPAKRRRISRSVLERLQVPDEEEMKERNIIPSHCAHSKQYPEERLTMERIRSAVTFVQICQHCKMQILFATNPATKSEETFCSEACVRNHQLQSLPKVLHKPTNHSTHPSAIGVSVMLQSYPPKLCKNKPQQQGSSVLKSANKCIGRKAFLSTPVRKWKGSRWSVHSSLARMARASISNNTESSKPDMEPKGISTAFELLHKGALPKCVLCKCDSDSARIPIVGRLLNYACDKWIHANCILWCYGVSETINGCFMNAAKALDQAKDQVCKGCSLTGAGLPCFAAECADYFHIYCAYSGGCSFYGDKSMYCPKHKGQAPAGSLLNGFEVDRKVYLERDEYALVEQVITSQCLTTSADRLLLRSGTLVLNSLGQLLPDHVDCGRFHTPDHIYPVGFSTTRIYWSFRRPRHRCHYLCTIADSNQQRQSSNGSDNSEFLDEPPSVHPSPIFSITVKERGYPDICFKASNCNTVWQHILRMVSDSRKRLIPHVRRVNPEAMSGESLFGLNESHIVRAIESLPGAEHLPAHTFKFGKMELISRMPVMINPTGCARAEPKRRNYLRTREQEQNQSPVHGRIPRQNAAFPLSATRSLRSLNQIPRYCSPPITADEPGSNSSQSAIPAAVASASSKYRALQTDWQYNVNLARSKIQGLGLFAARDIERGEFIIEYLGQLIRNEVGNKRERLYESQGRGIYMFRADDEWIVDATMYGGLARYINHSCDPNCVAEVISYENQKHIVIIANRLLKKGEELTYDYKLDIEADKNDRIPCLCGSQFCRQWMN</sequence>
<dbReference type="InterPro" id="IPR034732">
    <property type="entry name" value="EPHD"/>
</dbReference>
<dbReference type="Proteomes" id="UP000278807">
    <property type="component" value="Unassembled WGS sequence"/>
</dbReference>
<evidence type="ECO:0000256" key="9">
    <source>
        <dbReference type="ARBA" id="ARBA00022833"/>
    </source>
</evidence>
<dbReference type="SMART" id="SM00542">
    <property type="entry name" value="FYRC"/>
    <property type="match status" value="1"/>
</dbReference>
<dbReference type="SMART" id="SM00508">
    <property type="entry name" value="PostSET"/>
    <property type="match status" value="1"/>
</dbReference>
<feature type="region of interest" description="Disordered" evidence="14">
    <location>
        <begin position="1006"/>
        <end position="1026"/>
    </location>
</feature>
<feature type="compositionally biased region" description="Polar residues" evidence="14">
    <location>
        <begin position="129"/>
        <end position="142"/>
    </location>
</feature>
<dbReference type="PANTHER" id="PTHR45888:SF6">
    <property type="entry name" value="HL01030P-RELATED"/>
    <property type="match status" value="1"/>
</dbReference>
<keyword evidence="19" id="KW-1185">Reference proteome</keyword>
<evidence type="ECO:0000256" key="10">
    <source>
        <dbReference type="ARBA" id="ARBA00022853"/>
    </source>
</evidence>
<dbReference type="PROSITE" id="PS50280">
    <property type="entry name" value="SET"/>
    <property type="match status" value="1"/>
</dbReference>
<dbReference type="SMART" id="SM00541">
    <property type="entry name" value="FYRN"/>
    <property type="match status" value="1"/>
</dbReference>
<dbReference type="PANTHER" id="PTHR45888">
    <property type="entry name" value="HL01030P-RELATED"/>
    <property type="match status" value="1"/>
</dbReference>
<keyword evidence="2" id="KW-0597">Phosphoprotein</keyword>
<keyword evidence="4" id="KW-0808">Transferase</keyword>
<evidence type="ECO:0000313" key="18">
    <source>
        <dbReference type="EMBL" id="VDO08947.1"/>
    </source>
</evidence>
<evidence type="ECO:0000259" key="17">
    <source>
        <dbReference type="PROSITE" id="PS51805"/>
    </source>
</evidence>